<evidence type="ECO:0000256" key="4">
    <source>
        <dbReference type="ARBA" id="ARBA00022490"/>
    </source>
</evidence>
<feature type="binding site" evidence="11">
    <location>
        <position position="290"/>
    </location>
    <ligand>
        <name>NAD(+)</name>
        <dbReference type="ChEBI" id="CHEBI:57540"/>
    </ligand>
</feature>
<accession>A0A8J3GM10</accession>
<keyword evidence="6" id="KW-0560">Oxidoreductase</keyword>
<dbReference type="PANTHER" id="PTHR48075:SF1">
    <property type="entry name" value="LAMBDA-CRYSTALLIN HOMOLOG"/>
    <property type="match status" value="1"/>
</dbReference>
<name>A0A8J3GM10_9HYPH</name>
<dbReference type="RefSeq" id="WP_189506087.1">
    <property type="nucleotide sequence ID" value="NZ_BMZQ01000003.1"/>
</dbReference>
<dbReference type="GO" id="GO:0070403">
    <property type="term" value="F:NAD+ binding"/>
    <property type="evidence" value="ECO:0007669"/>
    <property type="project" value="InterPro"/>
</dbReference>
<evidence type="ECO:0000256" key="9">
    <source>
        <dbReference type="ARBA" id="ARBA00042709"/>
    </source>
</evidence>
<feature type="domain" description="3-hydroxyacyl-CoA dehydrogenase NAD binding" evidence="13">
    <location>
        <begin position="7"/>
        <end position="194"/>
    </location>
</feature>
<evidence type="ECO:0000256" key="7">
    <source>
        <dbReference type="ARBA" id="ARBA00023027"/>
    </source>
</evidence>
<reference evidence="14" key="1">
    <citation type="journal article" date="2014" name="Int. J. Syst. Evol. Microbiol.">
        <title>Complete genome sequence of Corynebacterium casei LMG S-19264T (=DSM 44701T), isolated from a smear-ripened cheese.</title>
        <authorList>
            <consortium name="US DOE Joint Genome Institute (JGI-PGF)"/>
            <person name="Walter F."/>
            <person name="Albersmeier A."/>
            <person name="Kalinowski J."/>
            <person name="Ruckert C."/>
        </authorList>
    </citation>
    <scope>NUCLEOTIDE SEQUENCE</scope>
    <source>
        <strain evidence="14">KCTC 42249</strain>
    </source>
</reference>
<comment type="subcellular location">
    <subcellularLocation>
        <location evidence="1">Cytoplasm</location>
    </subcellularLocation>
</comment>
<evidence type="ECO:0000313" key="15">
    <source>
        <dbReference type="Proteomes" id="UP000630142"/>
    </source>
</evidence>
<dbReference type="InterPro" id="IPR022694">
    <property type="entry name" value="3-OHacyl-CoA_DH"/>
</dbReference>
<evidence type="ECO:0000256" key="3">
    <source>
        <dbReference type="ARBA" id="ARBA00011738"/>
    </source>
</evidence>
<dbReference type="InterPro" id="IPR008927">
    <property type="entry name" value="6-PGluconate_DH-like_C_sf"/>
</dbReference>
<comment type="caution">
    <text evidence="14">The sequence shown here is derived from an EMBL/GenBank/DDBJ whole genome shotgun (WGS) entry which is preliminary data.</text>
</comment>
<feature type="binding site" evidence="11">
    <location>
        <position position="156"/>
    </location>
    <ligand>
        <name>NAD(+)</name>
        <dbReference type="ChEBI" id="CHEBI:57540"/>
    </ligand>
</feature>
<evidence type="ECO:0000256" key="11">
    <source>
        <dbReference type="PIRSR" id="PIRSR000105-2"/>
    </source>
</evidence>
<protein>
    <recommendedName>
        <fullName evidence="9">L-gulonate 3-dehydrogenase</fullName>
        <ecNumber evidence="8">1.1.1.45</ecNumber>
    </recommendedName>
    <alternativeName>
        <fullName evidence="9">L-gulonate 3-dehydrogenase</fullName>
    </alternativeName>
</protein>
<keyword evidence="4" id="KW-0963">Cytoplasm</keyword>
<dbReference type="InterPro" id="IPR013328">
    <property type="entry name" value="6PGD_dom2"/>
</dbReference>
<reference evidence="14" key="2">
    <citation type="submission" date="2020-09" db="EMBL/GenBank/DDBJ databases">
        <authorList>
            <person name="Sun Q."/>
            <person name="Kim S."/>
        </authorList>
    </citation>
    <scope>NUCLEOTIDE SEQUENCE</scope>
    <source>
        <strain evidence="14">KCTC 42249</strain>
    </source>
</reference>
<dbReference type="InterPro" id="IPR006108">
    <property type="entry name" value="3HC_DH_C"/>
</dbReference>
<gene>
    <name evidence="14" type="ORF">GCM10016234_32820</name>
</gene>
<keyword evidence="15" id="KW-1185">Reference proteome</keyword>
<dbReference type="SUPFAM" id="SSF48179">
    <property type="entry name" value="6-phosphogluconate dehydrogenase C-terminal domain-like"/>
    <property type="match status" value="1"/>
</dbReference>
<proteinExistence type="inferred from homology"/>
<feature type="site" description="Important for catalytic activity" evidence="10">
    <location>
        <position position="153"/>
    </location>
</feature>
<dbReference type="Gene3D" id="1.10.1040.10">
    <property type="entry name" value="N-(1-d-carboxylethyl)-l-norvaline Dehydrogenase, domain 2"/>
    <property type="match status" value="1"/>
</dbReference>
<dbReference type="SUPFAM" id="SSF51735">
    <property type="entry name" value="NAD(P)-binding Rossmann-fold domains"/>
    <property type="match status" value="1"/>
</dbReference>
<comment type="subunit">
    <text evidence="3">Homodimer.</text>
</comment>
<sequence length="329" mass="35448">MSGAERIAALGAGRMGRGIAIVFAYAGHSVSLIDFKERPADAFAALAGEVEAEIIDTLTLLGEIGLFEAAADTIRQIAGRVTVVPKHEAASVLGKANIVFEGFPEVLDLKLDGLREASALCLPNAIIASTTSTILVDDLAPAVERPERFLNAHWLNPAFIVPLVEVSPGKATDPGVTERLKTLLEAVGKVPVICAASPGFIVPRIQGIAMNEAARIVEEGVASVEDVEKAAKYGFGFRFSVLGLLEFIDWGGGDILYHTSRYMSGALNNSRYEAPEIIERNMAEGRTGLKARQGFLDYKDRDVAAYRKARMTAMVERLRDLELVRAPRV</sequence>
<keyword evidence="5" id="KW-0597">Phosphoprotein</keyword>
<feature type="binding site" evidence="11">
    <location>
        <position position="110"/>
    </location>
    <ligand>
        <name>NAD(+)</name>
        <dbReference type="ChEBI" id="CHEBI:57540"/>
    </ligand>
</feature>
<dbReference type="InterPro" id="IPR036291">
    <property type="entry name" value="NAD(P)-bd_dom_sf"/>
</dbReference>
<feature type="binding site" evidence="11">
    <location>
        <position position="132"/>
    </location>
    <ligand>
        <name>NAD(+)</name>
        <dbReference type="ChEBI" id="CHEBI:57540"/>
    </ligand>
</feature>
<evidence type="ECO:0000259" key="12">
    <source>
        <dbReference type="Pfam" id="PF00725"/>
    </source>
</evidence>
<evidence type="ECO:0000256" key="8">
    <source>
        <dbReference type="ARBA" id="ARBA00038962"/>
    </source>
</evidence>
<evidence type="ECO:0000256" key="6">
    <source>
        <dbReference type="ARBA" id="ARBA00023002"/>
    </source>
</evidence>
<evidence type="ECO:0000256" key="5">
    <source>
        <dbReference type="ARBA" id="ARBA00022553"/>
    </source>
</evidence>
<dbReference type="GO" id="GO:0050104">
    <property type="term" value="F:L-gulonate 3-dehydrogenase activity"/>
    <property type="evidence" value="ECO:0007669"/>
    <property type="project" value="UniProtKB-EC"/>
</dbReference>
<dbReference type="InterPro" id="IPR006176">
    <property type="entry name" value="3-OHacyl-CoA_DH_NAD-bd"/>
</dbReference>
<evidence type="ECO:0000313" key="14">
    <source>
        <dbReference type="EMBL" id="GHD20537.1"/>
    </source>
</evidence>
<feature type="binding site" evidence="11">
    <location>
        <begin position="11"/>
        <end position="16"/>
    </location>
    <ligand>
        <name>NAD(+)</name>
        <dbReference type="ChEBI" id="CHEBI:57540"/>
    </ligand>
</feature>
<dbReference type="GO" id="GO:0005737">
    <property type="term" value="C:cytoplasm"/>
    <property type="evidence" value="ECO:0007669"/>
    <property type="project" value="UniProtKB-SubCell"/>
</dbReference>
<organism evidence="14 15">
    <name type="scientific">Tianweitania populi</name>
    <dbReference type="NCBI Taxonomy" id="1607949"/>
    <lineage>
        <taxon>Bacteria</taxon>
        <taxon>Pseudomonadati</taxon>
        <taxon>Pseudomonadota</taxon>
        <taxon>Alphaproteobacteria</taxon>
        <taxon>Hyphomicrobiales</taxon>
        <taxon>Phyllobacteriaceae</taxon>
        <taxon>Tianweitania</taxon>
    </lineage>
</organism>
<keyword evidence="7 11" id="KW-0520">NAD</keyword>
<dbReference type="PANTHER" id="PTHR48075">
    <property type="entry name" value="3-HYDROXYACYL-COA DEHYDROGENASE FAMILY PROTEIN"/>
    <property type="match status" value="1"/>
</dbReference>
<dbReference type="AlphaFoldDB" id="A0A8J3GM10"/>
<dbReference type="EC" id="1.1.1.45" evidence="8"/>
<dbReference type="PIRSF" id="PIRSF000105">
    <property type="entry name" value="HCDH"/>
    <property type="match status" value="1"/>
</dbReference>
<comment type="similarity">
    <text evidence="2">Belongs to the 3-hydroxyacyl-CoA dehydrogenase family.</text>
</comment>
<dbReference type="EMBL" id="BMZQ01000003">
    <property type="protein sequence ID" value="GHD20537.1"/>
    <property type="molecule type" value="Genomic_DNA"/>
</dbReference>
<dbReference type="GO" id="GO:0006631">
    <property type="term" value="P:fatty acid metabolic process"/>
    <property type="evidence" value="ECO:0007669"/>
    <property type="project" value="InterPro"/>
</dbReference>
<dbReference type="NCBIfam" id="NF006125">
    <property type="entry name" value="PRK08269.1"/>
    <property type="match status" value="1"/>
</dbReference>
<dbReference type="Proteomes" id="UP000630142">
    <property type="component" value="Unassembled WGS sequence"/>
</dbReference>
<dbReference type="Pfam" id="PF00725">
    <property type="entry name" value="3HCDH"/>
    <property type="match status" value="1"/>
</dbReference>
<feature type="binding site" evidence="11">
    <location>
        <position position="105"/>
    </location>
    <ligand>
        <name>NAD(+)</name>
        <dbReference type="ChEBI" id="CHEBI:57540"/>
    </ligand>
</feature>
<evidence type="ECO:0000259" key="13">
    <source>
        <dbReference type="Pfam" id="PF02737"/>
    </source>
</evidence>
<dbReference type="Pfam" id="PF02737">
    <property type="entry name" value="3HCDH_N"/>
    <property type="match status" value="1"/>
</dbReference>
<feature type="binding site" evidence="11">
    <location>
        <position position="34"/>
    </location>
    <ligand>
        <name>NAD(+)</name>
        <dbReference type="ChEBI" id="CHEBI:57540"/>
    </ligand>
</feature>
<evidence type="ECO:0000256" key="2">
    <source>
        <dbReference type="ARBA" id="ARBA00009463"/>
    </source>
</evidence>
<evidence type="ECO:0000256" key="10">
    <source>
        <dbReference type="PIRSR" id="PIRSR000105-1"/>
    </source>
</evidence>
<dbReference type="Gene3D" id="3.40.50.720">
    <property type="entry name" value="NAD(P)-binding Rossmann-like Domain"/>
    <property type="match status" value="1"/>
</dbReference>
<feature type="domain" description="3-hydroxyacyl-CoA dehydrogenase C-terminal" evidence="12">
    <location>
        <begin position="199"/>
        <end position="298"/>
    </location>
</feature>
<evidence type="ECO:0000256" key="1">
    <source>
        <dbReference type="ARBA" id="ARBA00004496"/>
    </source>
</evidence>